<proteinExistence type="predicted"/>
<dbReference type="GO" id="GO:0004061">
    <property type="term" value="F:arylformamidase activity"/>
    <property type="evidence" value="ECO:0007669"/>
    <property type="project" value="InterPro"/>
</dbReference>
<comment type="caution">
    <text evidence="1">The sequence shown here is derived from an EMBL/GenBank/DDBJ whole genome shotgun (WGS) entry which is preliminary data.</text>
</comment>
<dbReference type="InterPro" id="IPR037175">
    <property type="entry name" value="KFase_sf"/>
</dbReference>
<dbReference type="Pfam" id="PF04199">
    <property type="entry name" value="Cyclase"/>
    <property type="match status" value="1"/>
</dbReference>
<protein>
    <submittedName>
        <fullName evidence="1">Cyclase</fullName>
    </submittedName>
</protein>
<dbReference type="EMBL" id="BKAJ01000198">
    <property type="protein sequence ID" value="GEP61066.1"/>
    <property type="molecule type" value="Genomic_DNA"/>
</dbReference>
<name>A0A512NQ35_9HYPH</name>
<dbReference type="AlphaFoldDB" id="A0A512NQ35"/>
<dbReference type="PANTHER" id="PTHR34861:SF10">
    <property type="entry name" value="CYCLASE"/>
    <property type="match status" value="1"/>
</dbReference>
<dbReference type="SUPFAM" id="SSF102198">
    <property type="entry name" value="Putative cyclase"/>
    <property type="match status" value="1"/>
</dbReference>
<dbReference type="InterPro" id="IPR007325">
    <property type="entry name" value="KFase/CYL"/>
</dbReference>
<evidence type="ECO:0000313" key="1">
    <source>
        <dbReference type="EMBL" id="GEP61066.1"/>
    </source>
</evidence>
<dbReference type="Gene3D" id="3.50.30.50">
    <property type="entry name" value="Putative cyclase"/>
    <property type="match status" value="1"/>
</dbReference>
<accession>A0A512NQ35</accession>
<dbReference type="OrthoDB" id="7067800at2"/>
<gene>
    <name evidence="1" type="ORF">RSO01_82320</name>
</gene>
<keyword evidence="2" id="KW-1185">Reference proteome</keyword>
<organism evidence="1 2">
    <name type="scientific">Reyranella soli</name>
    <dbReference type="NCBI Taxonomy" id="1230389"/>
    <lineage>
        <taxon>Bacteria</taxon>
        <taxon>Pseudomonadati</taxon>
        <taxon>Pseudomonadota</taxon>
        <taxon>Alphaproteobacteria</taxon>
        <taxon>Hyphomicrobiales</taxon>
        <taxon>Reyranellaceae</taxon>
        <taxon>Reyranella</taxon>
    </lineage>
</organism>
<dbReference type="PANTHER" id="PTHR34861">
    <property type="match status" value="1"/>
</dbReference>
<evidence type="ECO:0000313" key="2">
    <source>
        <dbReference type="Proteomes" id="UP000321058"/>
    </source>
</evidence>
<dbReference type="GO" id="GO:0019441">
    <property type="term" value="P:L-tryptophan catabolic process to kynurenine"/>
    <property type="evidence" value="ECO:0007669"/>
    <property type="project" value="InterPro"/>
</dbReference>
<dbReference type="Proteomes" id="UP000321058">
    <property type="component" value="Unassembled WGS sequence"/>
</dbReference>
<sequence length="299" mass="32209">MNDVRHDHSRWGPGDQLGAGNLLTPERRLSALRSIQTGALYDLSHEISPKAPFLMPNQTPFLQSIWASWRDSIKRRRAAGATNDAGSNVERVEMTMHVGTHIDALGHFSIGGKLYNGLNAADVVSDWGLESLGIEHMPPMISRGVLLDVAGLDGGAFLNPGRVVEPDDLARAADAAQVAVEAGDIVLIRTGWGRFFGVDNVRYLQGEPGIDIPAARWLTQRDVVAIGCDNMAVEVLPNPDRGIAMPVHQHVLVEAGVHLIENLSLDELARNGIASFCFILLAAKFKGATGCPVRPIALV</sequence>
<reference evidence="1 2" key="1">
    <citation type="submission" date="2019-07" db="EMBL/GenBank/DDBJ databases">
        <title>Whole genome shotgun sequence of Reyranella soli NBRC 108950.</title>
        <authorList>
            <person name="Hosoyama A."/>
            <person name="Uohara A."/>
            <person name="Ohji S."/>
            <person name="Ichikawa N."/>
        </authorList>
    </citation>
    <scope>NUCLEOTIDE SEQUENCE [LARGE SCALE GENOMIC DNA]</scope>
    <source>
        <strain evidence="1 2">NBRC 108950</strain>
    </source>
</reference>